<comment type="caution">
    <text evidence="1">The sequence shown here is derived from an EMBL/GenBank/DDBJ whole genome shotgun (WGS) entry which is preliminary data.</text>
</comment>
<protein>
    <submittedName>
        <fullName evidence="1">Uncharacterized protein</fullName>
    </submittedName>
</protein>
<evidence type="ECO:0000313" key="2">
    <source>
        <dbReference type="Proteomes" id="UP000499080"/>
    </source>
</evidence>
<gene>
    <name evidence="1" type="ORF">AVEN_168418_1</name>
</gene>
<keyword evidence="2" id="KW-1185">Reference proteome</keyword>
<dbReference type="Proteomes" id="UP000499080">
    <property type="component" value="Unassembled WGS sequence"/>
</dbReference>
<accession>A0A4Y2NCV9</accession>
<name>A0A4Y2NCV9_ARAVE</name>
<dbReference type="EMBL" id="BGPR01008858">
    <property type="protein sequence ID" value="GBN36544.1"/>
    <property type="molecule type" value="Genomic_DNA"/>
</dbReference>
<sequence length="108" mass="12170">MCQLKCCDELPEEAAQSQIPLIFPDDVAMSCHVYLDKTREVIRGQRRQKKYKDLLEEYCQCNLKPSLPDLAADPDPPAAPLTNIRIPLSPFVSSTVPVTQVFPFHSLV</sequence>
<reference evidence="1 2" key="1">
    <citation type="journal article" date="2019" name="Sci. Rep.">
        <title>Orb-weaving spider Araneus ventricosus genome elucidates the spidroin gene catalogue.</title>
        <authorList>
            <person name="Kono N."/>
            <person name="Nakamura H."/>
            <person name="Ohtoshi R."/>
            <person name="Moran D.A.P."/>
            <person name="Shinohara A."/>
            <person name="Yoshida Y."/>
            <person name="Fujiwara M."/>
            <person name="Mori M."/>
            <person name="Tomita M."/>
            <person name="Arakawa K."/>
        </authorList>
    </citation>
    <scope>NUCLEOTIDE SEQUENCE [LARGE SCALE GENOMIC DNA]</scope>
</reference>
<proteinExistence type="predicted"/>
<organism evidence="1 2">
    <name type="scientific">Araneus ventricosus</name>
    <name type="common">Orbweaver spider</name>
    <name type="synonym">Epeira ventricosa</name>
    <dbReference type="NCBI Taxonomy" id="182803"/>
    <lineage>
        <taxon>Eukaryota</taxon>
        <taxon>Metazoa</taxon>
        <taxon>Ecdysozoa</taxon>
        <taxon>Arthropoda</taxon>
        <taxon>Chelicerata</taxon>
        <taxon>Arachnida</taxon>
        <taxon>Araneae</taxon>
        <taxon>Araneomorphae</taxon>
        <taxon>Entelegynae</taxon>
        <taxon>Araneoidea</taxon>
        <taxon>Araneidae</taxon>
        <taxon>Araneus</taxon>
    </lineage>
</organism>
<dbReference type="AlphaFoldDB" id="A0A4Y2NCV9"/>
<evidence type="ECO:0000313" key="1">
    <source>
        <dbReference type="EMBL" id="GBN36544.1"/>
    </source>
</evidence>